<sequence length="122" mass="13348">MRDTQAVWSRLVHSHGTRLAKLIFSKFLLISARVQACDEESRVVVTASRGRADQAVEQHEAILTWGVQAKHVKPADSDVVCNTCHAASTWEAIQPDSGSQFHFHRMACLCLAMMIGSSGVTG</sequence>
<gene>
    <name evidence="1" type="ORF">ASPFODRAFT_587191</name>
</gene>
<name>A0A1M3TM44_ASPLC</name>
<dbReference type="Proteomes" id="UP000184063">
    <property type="component" value="Unassembled WGS sequence"/>
</dbReference>
<proteinExistence type="predicted"/>
<dbReference type="AlphaFoldDB" id="A0A1M3TM44"/>
<evidence type="ECO:0000313" key="2">
    <source>
        <dbReference type="Proteomes" id="UP000184063"/>
    </source>
</evidence>
<accession>A0A1M3TM44</accession>
<evidence type="ECO:0000313" key="1">
    <source>
        <dbReference type="EMBL" id="OJZ87732.1"/>
    </source>
</evidence>
<dbReference type="VEuPathDB" id="FungiDB:ASPFODRAFT_587191"/>
<dbReference type="EMBL" id="KV878240">
    <property type="protein sequence ID" value="OJZ87732.1"/>
    <property type="molecule type" value="Genomic_DNA"/>
</dbReference>
<protein>
    <submittedName>
        <fullName evidence="1">Uncharacterized protein</fullName>
    </submittedName>
</protein>
<reference evidence="2" key="1">
    <citation type="journal article" date="2017" name="Genome Biol.">
        <title>Comparative genomics reveals high biological diversity and specific adaptations in the industrially and medically important fungal genus Aspergillus.</title>
        <authorList>
            <person name="de Vries R.P."/>
            <person name="Riley R."/>
            <person name="Wiebenga A."/>
            <person name="Aguilar-Osorio G."/>
            <person name="Amillis S."/>
            <person name="Uchima C.A."/>
            <person name="Anderluh G."/>
            <person name="Asadollahi M."/>
            <person name="Askin M."/>
            <person name="Barry K."/>
            <person name="Battaglia E."/>
            <person name="Bayram O."/>
            <person name="Benocci T."/>
            <person name="Braus-Stromeyer S.A."/>
            <person name="Caldana C."/>
            <person name="Canovas D."/>
            <person name="Cerqueira G.C."/>
            <person name="Chen F."/>
            <person name="Chen W."/>
            <person name="Choi C."/>
            <person name="Clum A."/>
            <person name="Dos Santos R.A."/>
            <person name="Damasio A.R."/>
            <person name="Diallinas G."/>
            <person name="Emri T."/>
            <person name="Fekete E."/>
            <person name="Flipphi M."/>
            <person name="Freyberg S."/>
            <person name="Gallo A."/>
            <person name="Gournas C."/>
            <person name="Habgood R."/>
            <person name="Hainaut M."/>
            <person name="Harispe M.L."/>
            <person name="Henrissat B."/>
            <person name="Hilden K.S."/>
            <person name="Hope R."/>
            <person name="Hossain A."/>
            <person name="Karabika E."/>
            <person name="Karaffa L."/>
            <person name="Karanyi Z."/>
            <person name="Krasevec N."/>
            <person name="Kuo A."/>
            <person name="Kusch H."/>
            <person name="LaButti K."/>
            <person name="Lagendijk E.L."/>
            <person name="Lapidus A."/>
            <person name="Levasseur A."/>
            <person name="Lindquist E."/>
            <person name="Lipzen A."/>
            <person name="Logrieco A.F."/>
            <person name="MacCabe A."/>
            <person name="Maekelae M.R."/>
            <person name="Malavazi I."/>
            <person name="Melin P."/>
            <person name="Meyer V."/>
            <person name="Mielnichuk N."/>
            <person name="Miskei M."/>
            <person name="Molnar A.P."/>
            <person name="Mule G."/>
            <person name="Ngan C.Y."/>
            <person name="Orejas M."/>
            <person name="Orosz E."/>
            <person name="Ouedraogo J.P."/>
            <person name="Overkamp K.M."/>
            <person name="Park H.-S."/>
            <person name="Perrone G."/>
            <person name="Piumi F."/>
            <person name="Punt P.J."/>
            <person name="Ram A.F."/>
            <person name="Ramon A."/>
            <person name="Rauscher S."/>
            <person name="Record E."/>
            <person name="Riano-Pachon D.M."/>
            <person name="Robert V."/>
            <person name="Roehrig J."/>
            <person name="Ruller R."/>
            <person name="Salamov A."/>
            <person name="Salih N.S."/>
            <person name="Samson R.A."/>
            <person name="Sandor E."/>
            <person name="Sanguinetti M."/>
            <person name="Schuetze T."/>
            <person name="Sepcic K."/>
            <person name="Shelest E."/>
            <person name="Sherlock G."/>
            <person name="Sophianopoulou V."/>
            <person name="Squina F.M."/>
            <person name="Sun H."/>
            <person name="Susca A."/>
            <person name="Todd R.B."/>
            <person name="Tsang A."/>
            <person name="Unkles S.E."/>
            <person name="van de Wiele N."/>
            <person name="van Rossen-Uffink D."/>
            <person name="Oliveira J.V."/>
            <person name="Vesth T.C."/>
            <person name="Visser J."/>
            <person name="Yu J.-H."/>
            <person name="Zhou M."/>
            <person name="Andersen M.R."/>
            <person name="Archer D.B."/>
            <person name="Baker S.E."/>
            <person name="Benoit I."/>
            <person name="Brakhage A.A."/>
            <person name="Braus G.H."/>
            <person name="Fischer R."/>
            <person name="Frisvad J.C."/>
            <person name="Goldman G.H."/>
            <person name="Houbraken J."/>
            <person name="Oakley B."/>
            <person name="Pocsi I."/>
            <person name="Scazzocchio C."/>
            <person name="Seiboth B."/>
            <person name="vanKuyk P.A."/>
            <person name="Wortman J."/>
            <person name="Dyer P.S."/>
            <person name="Grigoriev I.V."/>
        </authorList>
    </citation>
    <scope>NUCLEOTIDE SEQUENCE [LARGE SCALE GENOMIC DNA]</scope>
    <source>
        <strain evidence="2">CBS 106.47</strain>
    </source>
</reference>
<organism evidence="1 2">
    <name type="scientific">Aspergillus luchuensis (strain CBS 106.47)</name>
    <dbReference type="NCBI Taxonomy" id="1137211"/>
    <lineage>
        <taxon>Eukaryota</taxon>
        <taxon>Fungi</taxon>
        <taxon>Dikarya</taxon>
        <taxon>Ascomycota</taxon>
        <taxon>Pezizomycotina</taxon>
        <taxon>Eurotiomycetes</taxon>
        <taxon>Eurotiomycetidae</taxon>
        <taxon>Eurotiales</taxon>
        <taxon>Aspergillaceae</taxon>
        <taxon>Aspergillus</taxon>
        <taxon>Aspergillus subgen. Circumdati</taxon>
    </lineage>
</organism>